<feature type="transmembrane region" description="Helical" evidence="1">
    <location>
        <begin position="54"/>
        <end position="77"/>
    </location>
</feature>
<dbReference type="EMBL" id="JXJN01005638">
    <property type="status" value="NOT_ANNOTATED_CDS"/>
    <property type="molecule type" value="Genomic_DNA"/>
</dbReference>
<evidence type="ECO:0000256" key="1">
    <source>
        <dbReference type="SAM" id="Phobius"/>
    </source>
</evidence>
<dbReference type="EMBL" id="JXJN01005637">
    <property type="status" value="NOT_ANNOTATED_CDS"/>
    <property type="molecule type" value="Genomic_DNA"/>
</dbReference>
<keyword evidence="1" id="KW-0472">Membrane</keyword>
<sequence>MSRRQSLDRPEAHIEKKMLLNCYDGSLEINFITDVLSVYLRISCSSGIFNEQKISFACIPTACLPILCCLSILRIFLIKHFIIRTLASVILTLSVETQFSCSGSECNAHKDLYIICAAMGLKNGTNTKIILRLFDDIQIVAKIAVFRKVNVVLAFVRYLPMRNSTANGNCPTKASYLRCCSVFSNASLSRRLLR</sequence>
<dbReference type="EMBL" id="JXJN01005639">
    <property type="status" value="NOT_ANNOTATED_CDS"/>
    <property type="molecule type" value="Genomic_DNA"/>
</dbReference>
<proteinExistence type="predicted"/>
<keyword evidence="3" id="KW-1185">Reference proteome</keyword>
<keyword evidence="1" id="KW-0812">Transmembrane</keyword>
<keyword evidence="1" id="KW-1133">Transmembrane helix</keyword>
<dbReference type="EMBL" id="JXJN01005640">
    <property type="status" value="NOT_ANNOTATED_CDS"/>
    <property type="molecule type" value="Genomic_DNA"/>
</dbReference>
<dbReference type="EnsemblMetazoa" id="GPPI012775-RA">
    <property type="protein sequence ID" value="GPPI012775-PA"/>
    <property type="gene ID" value="GPPI012775"/>
</dbReference>
<accession>A0A1B0AYC3</accession>
<dbReference type="VEuPathDB" id="VectorBase:GPPI012775"/>
<evidence type="ECO:0000313" key="3">
    <source>
        <dbReference type="Proteomes" id="UP000092460"/>
    </source>
</evidence>
<reference evidence="3" key="1">
    <citation type="submission" date="2015-01" db="EMBL/GenBank/DDBJ databases">
        <authorList>
            <person name="Aksoy S."/>
            <person name="Warren W."/>
            <person name="Wilson R.K."/>
        </authorList>
    </citation>
    <scope>NUCLEOTIDE SEQUENCE [LARGE SCALE GENOMIC DNA]</scope>
    <source>
        <strain evidence="3">IAEA</strain>
    </source>
</reference>
<dbReference type="AlphaFoldDB" id="A0A1B0AYC3"/>
<protein>
    <submittedName>
        <fullName evidence="2">Uncharacterized protein</fullName>
    </submittedName>
</protein>
<dbReference type="Proteomes" id="UP000092460">
    <property type="component" value="Unassembled WGS sequence"/>
</dbReference>
<organism evidence="2 3">
    <name type="scientific">Glossina palpalis gambiensis</name>
    <dbReference type="NCBI Taxonomy" id="67801"/>
    <lineage>
        <taxon>Eukaryota</taxon>
        <taxon>Metazoa</taxon>
        <taxon>Ecdysozoa</taxon>
        <taxon>Arthropoda</taxon>
        <taxon>Hexapoda</taxon>
        <taxon>Insecta</taxon>
        <taxon>Pterygota</taxon>
        <taxon>Neoptera</taxon>
        <taxon>Endopterygota</taxon>
        <taxon>Diptera</taxon>
        <taxon>Brachycera</taxon>
        <taxon>Muscomorpha</taxon>
        <taxon>Hippoboscoidea</taxon>
        <taxon>Glossinidae</taxon>
        <taxon>Glossina</taxon>
    </lineage>
</organism>
<evidence type="ECO:0000313" key="2">
    <source>
        <dbReference type="EnsemblMetazoa" id="GPPI012775-PA"/>
    </source>
</evidence>
<name>A0A1B0AYC3_9MUSC</name>
<reference evidence="2" key="2">
    <citation type="submission" date="2020-05" db="UniProtKB">
        <authorList>
            <consortium name="EnsemblMetazoa"/>
        </authorList>
    </citation>
    <scope>IDENTIFICATION</scope>
    <source>
        <strain evidence="2">IAEA</strain>
    </source>
</reference>